<evidence type="ECO:0000313" key="2">
    <source>
        <dbReference type="EMBL" id="QED11535.1"/>
    </source>
</evidence>
<dbReference type="GeneID" id="77936407"/>
<keyword evidence="1" id="KW-0812">Transmembrane</keyword>
<dbReference type="Proteomes" id="UP000321915">
    <property type="component" value="Segment"/>
</dbReference>
<accession>A0A5B8WKA5</accession>
<keyword evidence="1" id="KW-0472">Membrane</keyword>
<gene>
    <name evidence="2" type="primary">45</name>
    <name evidence="2" type="ORF">SEA_QUI_45</name>
</gene>
<feature type="transmembrane region" description="Helical" evidence="1">
    <location>
        <begin position="91"/>
        <end position="109"/>
    </location>
</feature>
<feature type="transmembrane region" description="Helical" evidence="1">
    <location>
        <begin position="115"/>
        <end position="132"/>
    </location>
</feature>
<organism evidence="2 3">
    <name type="scientific">Arthrobacter phage Qui</name>
    <dbReference type="NCBI Taxonomy" id="2603260"/>
    <lineage>
        <taxon>Viruses</taxon>
        <taxon>Duplodnaviria</taxon>
        <taxon>Heunggongvirae</taxon>
        <taxon>Uroviricota</taxon>
        <taxon>Caudoviricetes</taxon>
        <taxon>Quivirus</taxon>
        <taxon>Quivirus qui</taxon>
    </lineage>
</organism>
<sequence>MRQFLNKTKIHIPFVQVYLMIAEPRVRRLMYFGIYTCLAIAGTGVFFRPPSQIAHILGGYILIWSFGGFIVIGALLGLGAVLPGIWWLERAALAAIITGISMYAITLLFLGASFLVTLLPIIIILICALRWLDIKEYLLAPREG</sequence>
<evidence type="ECO:0000313" key="3">
    <source>
        <dbReference type="Proteomes" id="UP000321915"/>
    </source>
</evidence>
<feature type="transmembrane region" description="Helical" evidence="1">
    <location>
        <begin position="53"/>
        <end position="79"/>
    </location>
</feature>
<keyword evidence="3" id="KW-1185">Reference proteome</keyword>
<feature type="transmembrane region" description="Helical" evidence="1">
    <location>
        <begin position="29"/>
        <end position="47"/>
    </location>
</feature>
<name>A0A5B8WKA5_9CAUD</name>
<evidence type="ECO:0000256" key="1">
    <source>
        <dbReference type="SAM" id="Phobius"/>
    </source>
</evidence>
<dbReference type="RefSeq" id="YP_010660411.1">
    <property type="nucleotide sequence ID" value="NC_070877.1"/>
</dbReference>
<reference evidence="2 3" key="1">
    <citation type="submission" date="2019-07" db="EMBL/GenBank/DDBJ databases">
        <authorList>
            <person name="Abdullah A."/>
            <person name="Lima G.C."/>
            <person name="Cuneo C.K."/>
            <person name="Ennest D.C."/>
            <person name="Fritz K.J."/>
            <person name="Johnson B.T."/>
            <person name="Larson S.M."/>
            <person name="Lemunyete M.N."/>
            <person name="Murray M.B."/>
            <person name="Osmond D.E."/>
            <person name="Patras K.A."/>
            <person name="Ransibrahmanakul S."/>
            <person name="Simpson K.A."/>
            <person name="Thull B.S."/>
            <person name="Wetzel S."/>
            <person name="Bonilla J.A."/>
            <person name="Klyczek K."/>
            <person name="Garlena R.A."/>
            <person name="Russell D.A."/>
            <person name="Pope W.H."/>
            <person name="Jacobs-Sera D."/>
            <person name="Hatfull G.F."/>
        </authorList>
    </citation>
    <scope>NUCLEOTIDE SEQUENCE [LARGE SCALE GENOMIC DNA]</scope>
</reference>
<proteinExistence type="predicted"/>
<dbReference type="EMBL" id="MN183282">
    <property type="protein sequence ID" value="QED11535.1"/>
    <property type="molecule type" value="Genomic_DNA"/>
</dbReference>
<protein>
    <submittedName>
        <fullName evidence="2">Membrane protein</fullName>
    </submittedName>
</protein>
<dbReference type="KEGG" id="vg:77936407"/>
<keyword evidence="1" id="KW-1133">Transmembrane helix</keyword>